<evidence type="ECO:0000259" key="3">
    <source>
        <dbReference type="PROSITE" id="PS52035"/>
    </source>
</evidence>
<gene>
    <name evidence="4" type="ORF">ACFOGJ_29045</name>
</gene>
<keyword evidence="5" id="KW-1185">Reference proteome</keyword>
<dbReference type="RefSeq" id="WP_379906801.1">
    <property type="nucleotide sequence ID" value="NZ_JBHRTR010000054.1"/>
</dbReference>
<evidence type="ECO:0000313" key="4">
    <source>
        <dbReference type="EMBL" id="MFC3231330.1"/>
    </source>
</evidence>
<dbReference type="PANTHER" id="PTHR12756">
    <property type="entry name" value="CYTOSOLIC CARBOXYPEPTIDASE"/>
    <property type="match status" value="1"/>
</dbReference>
<dbReference type="Pfam" id="PF18027">
    <property type="entry name" value="Pepdidase_M14_N"/>
    <property type="match status" value="1"/>
</dbReference>
<dbReference type="InterPro" id="IPR000834">
    <property type="entry name" value="Peptidase_M14"/>
</dbReference>
<dbReference type="EMBL" id="JBHRTR010000054">
    <property type="protein sequence ID" value="MFC3231330.1"/>
    <property type="molecule type" value="Genomic_DNA"/>
</dbReference>
<dbReference type="Gene3D" id="2.60.40.3120">
    <property type="match status" value="1"/>
</dbReference>
<dbReference type="InterPro" id="IPR040626">
    <property type="entry name" value="Pepdidase_M14_N"/>
</dbReference>
<evidence type="ECO:0000256" key="2">
    <source>
        <dbReference type="PROSITE-ProRule" id="PRU01379"/>
    </source>
</evidence>
<keyword evidence="4" id="KW-0121">Carboxypeptidase</keyword>
<evidence type="ECO:0000256" key="1">
    <source>
        <dbReference type="ARBA" id="ARBA00001947"/>
    </source>
</evidence>
<dbReference type="Proteomes" id="UP001595528">
    <property type="component" value="Unassembled WGS sequence"/>
</dbReference>
<proteinExistence type="inferred from homology"/>
<dbReference type="PROSITE" id="PS52035">
    <property type="entry name" value="PEPTIDASE_M14"/>
    <property type="match status" value="1"/>
</dbReference>
<keyword evidence="4" id="KW-0645">Protease</keyword>
<comment type="cofactor">
    <cofactor evidence="1">
        <name>Zn(2+)</name>
        <dbReference type="ChEBI" id="CHEBI:29105"/>
    </cofactor>
</comment>
<dbReference type="PANTHER" id="PTHR12756:SF11">
    <property type="entry name" value="CYTOSOLIC CARBOXYPEPTIDASE 1"/>
    <property type="match status" value="1"/>
</dbReference>
<accession>A0ABV7LAK3</accession>
<protein>
    <submittedName>
        <fullName evidence="4">M14-type cytosolic carboxypeptidase</fullName>
    </submittedName>
</protein>
<evidence type="ECO:0000313" key="5">
    <source>
        <dbReference type="Proteomes" id="UP001595528"/>
    </source>
</evidence>
<keyword evidence="4" id="KW-0378">Hydrolase</keyword>
<reference evidence="5" key="1">
    <citation type="journal article" date="2019" name="Int. J. Syst. Evol. Microbiol.">
        <title>The Global Catalogue of Microorganisms (GCM) 10K type strain sequencing project: providing services to taxonomists for standard genome sequencing and annotation.</title>
        <authorList>
            <consortium name="The Broad Institute Genomics Platform"/>
            <consortium name="The Broad Institute Genome Sequencing Center for Infectious Disease"/>
            <person name="Wu L."/>
            <person name="Ma J."/>
        </authorList>
    </citation>
    <scope>NUCLEOTIDE SEQUENCE [LARGE SCALE GENOMIC DNA]</scope>
    <source>
        <strain evidence="5">KCTC 42964</strain>
    </source>
</reference>
<name>A0ABV7LAK3_9PROT</name>
<dbReference type="CDD" id="cd06234">
    <property type="entry name" value="M14_PaCCP-like"/>
    <property type="match status" value="1"/>
</dbReference>
<dbReference type="SUPFAM" id="SSF53187">
    <property type="entry name" value="Zn-dependent exopeptidases"/>
    <property type="match status" value="1"/>
</dbReference>
<dbReference type="GO" id="GO:0004180">
    <property type="term" value="F:carboxypeptidase activity"/>
    <property type="evidence" value="ECO:0007669"/>
    <property type="project" value="UniProtKB-KW"/>
</dbReference>
<dbReference type="Pfam" id="PF00246">
    <property type="entry name" value="Peptidase_M14"/>
    <property type="match status" value="1"/>
</dbReference>
<feature type="active site" description="Proton donor/acceptor" evidence="2">
    <location>
        <position position="348"/>
    </location>
</feature>
<feature type="domain" description="Peptidase M14" evidence="3">
    <location>
        <begin position="123"/>
        <end position="376"/>
    </location>
</feature>
<comment type="similarity">
    <text evidence="2">Belongs to the peptidase M14 family.</text>
</comment>
<dbReference type="Gene3D" id="3.40.630.10">
    <property type="entry name" value="Zn peptidases"/>
    <property type="match status" value="1"/>
</dbReference>
<comment type="caution">
    <text evidence="4">The sequence shown here is derived from an EMBL/GenBank/DDBJ whole genome shotgun (WGS) entry which is preliminary data.</text>
</comment>
<sequence length="385" mass="42500">MTYHYGAAAQTRPPRISAAFDSGNIEVEAASRCDDIRLRIRSDNASSHLQWFHFRLAGAAGADCRMQIVNAGDAAFAKGFADYQACASYDREDWFRVPTSYDGKVLTISHRPAHNACWYAYFAPYPLERHAALLARAQAMPDALLLPLGRTCDGRDLDAVRIGRPAAGKRQVWVIARQHPGETMAEWWMEGFLDRLARTDEPAVARLRERALIHAVPNMNPDGSFRGNIRTNAAGTDLNRAWLKPDPETAPEVHAVREEMFRTGVDVCLDVHGDEALPYAFIAGYEGLAHPLPGQLERLAAFRQALDAATPLFQTKHGYPPAPPGRANLNVCTSYLAHTFGCLSMTLEQPFKDNEAAPRPRTGYDPAACRELAEACIEVLADSLD</sequence>
<organism evidence="4 5">
    <name type="scientific">Marinibaculum pumilum</name>
    <dbReference type="NCBI Taxonomy" id="1766165"/>
    <lineage>
        <taxon>Bacteria</taxon>
        <taxon>Pseudomonadati</taxon>
        <taxon>Pseudomonadota</taxon>
        <taxon>Alphaproteobacteria</taxon>
        <taxon>Rhodospirillales</taxon>
        <taxon>Rhodospirillaceae</taxon>
        <taxon>Marinibaculum</taxon>
    </lineage>
</organism>
<dbReference type="InterPro" id="IPR050821">
    <property type="entry name" value="Cytosolic_carboxypeptidase"/>
</dbReference>